<accession>A0ABY6FF96</accession>
<organism evidence="1 2">
    <name type="scientific">Pseudomonas phytophila</name>
    <dbReference type="NCBI Taxonomy" id="2867264"/>
    <lineage>
        <taxon>Bacteria</taxon>
        <taxon>Pseudomonadati</taxon>
        <taxon>Pseudomonadota</taxon>
        <taxon>Gammaproteobacteria</taxon>
        <taxon>Pseudomonadales</taxon>
        <taxon>Pseudomonadaceae</taxon>
        <taxon>Pseudomonas</taxon>
    </lineage>
</organism>
<dbReference type="Proteomes" id="UP001063228">
    <property type="component" value="Chromosome"/>
</dbReference>
<dbReference type="EMBL" id="CP081201">
    <property type="protein sequence ID" value="UXZ96557.1"/>
    <property type="molecule type" value="Genomic_DNA"/>
</dbReference>
<name>A0ABY6FF96_9PSED</name>
<keyword evidence="2" id="KW-1185">Reference proteome</keyword>
<gene>
    <name evidence="1" type="ORF">K3169_01155</name>
</gene>
<protein>
    <submittedName>
        <fullName evidence="1">Uncharacterized protein</fullName>
    </submittedName>
</protein>
<sequence length="144" mass="16361">MVRNSQFRKFESIHLGPHEWNAHPQAETLIRELEHVFCAGAWVATIVIAQAVVEVSIAAFDKKGLRTPDFLDKYELKSSAEWLRDQRNPVVHRHSAQGAAITLERQLFFRESLRLDAKKAVAYALGISFLPSRHPEVQISDSTN</sequence>
<evidence type="ECO:0000313" key="1">
    <source>
        <dbReference type="EMBL" id="UXZ96557.1"/>
    </source>
</evidence>
<dbReference type="RefSeq" id="WP_263269589.1">
    <property type="nucleotide sequence ID" value="NZ_CP081201.1"/>
</dbReference>
<evidence type="ECO:0000313" key="2">
    <source>
        <dbReference type="Proteomes" id="UP001063228"/>
    </source>
</evidence>
<proteinExistence type="predicted"/>
<reference evidence="1" key="1">
    <citation type="submission" date="2021-08" db="EMBL/GenBank/DDBJ databases">
        <title>Complete genome sequence of Pseudomonas phytophila.</title>
        <authorList>
            <person name="Weir B.S."/>
            <person name="Templeton M.D."/>
            <person name="Arshed S."/>
            <person name="Andersen M.T."/>
            <person name="Jayaraman J."/>
        </authorList>
    </citation>
    <scope>NUCLEOTIDE SEQUENCE</scope>
    <source>
        <strain evidence="1">ICMP 23753</strain>
    </source>
</reference>